<evidence type="ECO:0000259" key="2">
    <source>
        <dbReference type="Pfam" id="PF01345"/>
    </source>
</evidence>
<keyword evidence="1" id="KW-0812">Transmembrane</keyword>
<dbReference type="Proteomes" id="UP000034704">
    <property type="component" value="Unassembled WGS sequence"/>
</dbReference>
<protein>
    <recommendedName>
        <fullName evidence="2">DUF11 domain-containing protein</fullName>
    </recommendedName>
</protein>
<dbReference type="InterPro" id="IPR001434">
    <property type="entry name" value="OmcB-like_DUF11"/>
</dbReference>
<keyword evidence="1" id="KW-1133">Transmembrane helix</keyword>
<reference evidence="3 4" key="1">
    <citation type="journal article" date="2015" name="Nature">
        <title>rRNA introns, odd ribosomes, and small enigmatic genomes across a large radiation of phyla.</title>
        <authorList>
            <person name="Brown C.T."/>
            <person name="Hug L.A."/>
            <person name="Thomas B.C."/>
            <person name="Sharon I."/>
            <person name="Castelle C.J."/>
            <person name="Singh A."/>
            <person name="Wilkins M.J."/>
            <person name="Williams K.H."/>
            <person name="Banfield J.F."/>
        </authorList>
    </citation>
    <scope>NUCLEOTIDE SEQUENCE [LARGE SCALE GENOMIC DNA]</scope>
</reference>
<dbReference type="EMBL" id="LCDG01000012">
    <property type="protein sequence ID" value="KKS47051.1"/>
    <property type="molecule type" value="Genomic_DNA"/>
</dbReference>
<gene>
    <name evidence="3" type="ORF">UV12_C0012G0004</name>
</gene>
<feature type="transmembrane region" description="Helical" evidence="1">
    <location>
        <begin position="67"/>
        <end position="87"/>
    </location>
</feature>
<dbReference type="AlphaFoldDB" id="A0A0G1BL77"/>
<organism evidence="3 4">
    <name type="scientific">Candidatus Nomurabacteria bacterium GW2011_GWC2_42_20</name>
    <dbReference type="NCBI Taxonomy" id="1618756"/>
    <lineage>
        <taxon>Bacteria</taxon>
        <taxon>Candidatus Nomuraibacteriota</taxon>
    </lineage>
</organism>
<comment type="caution">
    <text evidence="3">The sequence shown here is derived from an EMBL/GenBank/DDBJ whole genome shotgun (WGS) entry which is preliminary data.</text>
</comment>
<feature type="domain" description="DUF11" evidence="2">
    <location>
        <begin position="222"/>
        <end position="309"/>
    </location>
</feature>
<sequence length="636" mass="69237">MSDDIKSKISELEKELYSKDFKEHKLEDILPHKEISVSPSWDTEADKASLLLEEASLLKRHRLMKKFAQFSIGIFALAIMIAGFIWYRGSNIVSGEKMSIDIMAPVAASGGEPFETKFTITNSNKVAVEAATLFVEYPVGFYSVPNSAELPRTSKDLGVITSGQTIVETINTLLYGEENTNKDVLVTLEYRMAGSNATLKKTTSYQIKISSSPVNIKLSLPKEVRSGQEVEFTVDVSSNTSDSIDVLVVDAVYPSGFTFISASPAPTYGINVWKVSNLAPQEKRTIKIRGAVEGQENEEKVTKISVGTQNPRDERFVGIVYNSATESSVITKPFLSLDIAVNNNKSQETVVALNKGVRVDVAWQSNNPTKVTDVVIEVKLRGAALDKYSIYASGGGFYRSIDDTIIWNKTVSPELALVEPGASGSVSFSFSPVALSGDVNRTIKNPQIIFDVVARGGRIGESGSSSDLTTFATRSINFETDLKLVAKGLYYTGQFKNTGPMPPQADKETTYTISLTARNSSNSISKASVKTTLPLYVTWVGKTSPEGEDIKYNEATSEVTWNVGRVPAGGARDASFQISFIPSLSQVHQAPKLTGDVFLVGTDDFTKTEIRDQKSPITTQLFADPGFGQNQSNVVN</sequence>
<dbReference type="Gene3D" id="2.60.40.1170">
    <property type="entry name" value="Mu homology domain, subdomain B"/>
    <property type="match status" value="1"/>
</dbReference>
<keyword evidence="1" id="KW-0472">Membrane</keyword>
<dbReference type="Pfam" id="PF01345">
    <property type="entry name" value="DUF11"/>
    <property type="match status" value="1"/>
</dbReference>
<proteinExistence type="predicted"/>
<evidence type="ECO:0000313" key="4">
    <source>
        <dbReference type="Proteomes" id="UP000034704"/>
    </source>
</evidence>
<evidence type="ECO:0000313" key="3">
    <source>
        <dbReference type="EMBL" id="KKS47051.1"/>
    </source>
</evidence>
<dbReference type="STRING" id="1618756.UV12_C0012G0004"/>
<accession>A0A0G1BL77</accession>
<evidence type="ECO:0000256" key="1">
    <source>
        <dbReference type="SAM" id="Phobius"/>
    </source>
</evidence>
<name>A0A0G1BL77_9BACT</name>